<dbReference type="RefSeq" id="WP_130306530.1">
    <property type="nucleotide sequence ID" value="NZ_SHKN01000001.1"/>
</dbReference>
<dbReference type="InterPro" id="IPR038765">
    <property type="entry name" value="Papain-like_cys_pep_sf"/>
</dbReference>
<accession>A0A4Q7VKC8</accession>
<keyword evidence="3" id="KW-1185">Reference proteome</keyword>
<dbReference type="AlphaFoldDB" id="A0A4Q7VKC8"/>
<dbReference type="EMBL" id="SHKN01000001">
    <property type="protein sequence ID" value="RZT96584.1"/>
    <property type="molecule type" value="Genomic_DNA"/>
</dbReference>
<feature type="chain" id="PRO_5020224572" evidence="1">
    <location>
        <begin position="27"/>
        <end position="223"/>
    </location>
</feature>
<dbReference type="SUPFAM" id="SSF54001">
    <property type="entry name" value="Cysteine proteinases"/>
    <property type="match status" value="1"/>
</dbReference>
<dbReference type="PROSITE" id="PS51257">
    <property type="entry name" value="PROKAR_LIPOPROTEIN"/>
    <property type="match status" value="1"/>
</dbReference>
<protein>
    <submittedName>
        <fullName evidence="2">Permuted papain-like amidase YaeF/Yiix C92 family enzyme</fullName>
    </submittedName>
</protein>
<evidence type="ECO:0000256" key="1">
    <source>
        <dbReference type="SAM" id="SignalP"/>
    </source>
</evidence>
<dbReference type="Pfam" id="PF05708">
    <property type="entry name" value="Peptidase_C92"/>
    <property type="match status" value="1"/>
</dbReference>
<organism evidence="2 3">
    <name type="scientific">Ancylomarina subtilis</name>
    <dbReference type="NCBI Taxonomy" id="1639035"/>
    <lineage>
        <taxon>Bacteria</taxon>
        <taxon>Pseudomonadati</taxon>
        <taxon>Bacteroidota</taxon>
        <taxon>Bacteroidia</taxon>
        <taxon>Marinilabiliales</taxon>
        <taxon>Marinifilaceae</taxon>
        <taxon>Ancylomarina</taxon>
    </lineage>
</organism>
<name>A0A4Q7VKC8_9BACT</name>
<evidence type="ECO:0000313" key="2">
    <source>
        <dbReference type="EMBL" id="RZT96584.1"/>
    </source>
</evidence>
<keyword evidence="1" id="KW-0732">Signal</keyword>
<dbReference type="Gene3D" id="3.90.1720.10">
    <property type="entry name" value="endopeptidase domain like (from Nostoc punctiforme)"/>
    <property type="match status" value="1"/>
</dbReference>
<gene>
    <name evidence="2" type="ORF">EV201_1222</name>
</gene>
<reference evidence="2 3" key="1">
    <citation type="submission" date="2019-02" db="EMBL/GenBank/DDBJ databases">
        <title>Genomic Encyclopedia of Type Strains, Phase IV (KMG-IV): sequencing the most valuable type-strain genomes for metagenomic binning, comparative biology and taxonomic classification.</title>
        <authorList>
            <person name="Goeker M."/>
        </authorList>
    </citation>
    <scope>NUCLEOTIDE SEQUENCE [LARGE SCALE GENOMIC DNA]</scope>
    <source>
        <strain evidence="2 3">DSM 28825</strain>
    </source>
</reference>
<sequence length="223" mass="25191">MKFNTIPRFSLFFLAILLFSCASQNASDTFELQRGDLLFQDLDGSSLSDAIEEVTAENKPMSFSHVGIIVPDENEDLVVLEAIGEAVQLTSVDSFLTRSLNTDRMPKVRVARLKKYHQARIPEAVSFGKSLLGLPYDSVYLMSDSSYYCSELIYDMFKHSGDGSEIFKLKPMTFKDSKTGKFHPVWLDYYKKLGVEIPEGEPGCNPNGMSESKEIDWVFDYSK</sequence>
<feature type="signal peptide" evidence="1">
    <location>
        <begin position="1"/>
        <end position="26"/>
    </location>
</feature>
<evidence type="ECO:0000313" key="3">
    <source>
        <dbReference type="Proteomes" id="UP000293562"/>
    </source>
</evidence>
<dbReference type="OrthoDB" id="195541at2"/>
<dbReference type="Proteomes" id="UP000293562">
    <property type="component" value="Unassembled WGS sequence"/>
</dbReference>
<proteinExistence type="predicted"/>
<dbReference type="InterPro" id="IPR024453">
    <property type="entry name" value="Peptidase_C92"/>
</dbReference>
<comment type="caution">
    <text evidence="2">The sequence shown here is derived from an EMBL/GenBank/DDBJ whole genome shotgun (WGS) entry which is preliminary data.</text>
</comment>